<reference evidence="1 2" key="1">
    <citation type="journal article" date="2019" name="Genome Biol. Evol.">
        <title>Insights into the evolution of the New World diploid cottons (Gossypium, subgenus Houzingenia) based on genome sequencing.</title>
        <authorList>
            <person name="Grover C.E."/>
            <person name="Arick M.A. 2nd"/>
            <person name="Thrash A."/>
            <person name="Conover J.L."/>
            <person name="Sanders W.S."/>
            <person name="Peterson D.G."/>
            <person name="Frelichowski J.E."/>
            <person name="Scheffler J.A."/>
            <person name="Scheffler B.E."/>
            <person name="Wendel J.F."/>
        </authorList>
    </citation>
    <scope>NUCLEOTIDE SEQUENCE [LARGE SCALE GENOMIC DNA]</scope>
    <source>
        <strain evidence="1">57</strain>
        <tissue evidence="1">Leaf</tissue>
    </source>
</reference>
<sequence>MAQLEKKMRSLQQVGFCVTKVEDG</sequence>
<name>A0A7J8VY18_9ROSI</name>
<dbReference type="EMBL" id="JABFAB010000013">
    <property type="protein sequence ID" value="MBA0667520.1"/>
    <property type="molecule type" value="Genomic_DNA"/>
</dbReference>
<evidence type="ECO:0000313" key="2">
    <source>
        <dbReference type="Proteomes" id="UP000593573"/>
    </source>
</evidence>
<proteinExistence type="predicted"/>
<gene>
    <name evidence="1" type="ORF">Goklo_000593</name>
</gene>
<evidence type="ECO:0000313" key="1">
    <source>
        <dbReference type="EMBL" id="MBA0667520.1"/>
    </source>
</evidence>
<accession>A0A7J8VY18</accession>
<protein>
    <submittedName>
        <fullName evidence="1">Uncharacterized protein</fullName>
    </submittedName>
</protein>
<keyword evidence="2" id="KW-1185">Reference proteome</keyword>
<comment type="caution">
    <text evidence="1">The sequence shown here is derived from an EMBL/GenBank/DDBJ whole genome shotgun (WGS) entry which is preliminary data.</text>
</comment>
<dbReference type="Proteomes" id="UP000593573">
    <property type="component" value="Unassembled WGS sequence"/>
</dbReference>
<organism evidence="1 2">
    <name type="scientific">Gossypium klotzschianum</name>
    <dbReference type="NCBI Taxonomy" id="34286"/>
    <lineage>
        <taxon>Eukaryota</taxon>
        <taxon>Viridiplantae</taxon>
        <taxon>Streptophyta</taxon>
        <taxon>Embryophyta</taxon>
        <taxon>Tracheophyta</taxon>
        <taxon>Spermatophyta</taxon>
        <taxon>Magnoliopsida</taxon>
        <taxon>eudicotyledons</taxon>
        <taxon>Gunneridae</taxon>
        <taxon>Pentapetalae</taxon>
        <taxon>rosids</taxon>
        <taxon>malvids</taxon>
        <taxon>Malvales</taxon>
        <taxon>Malvaceae</taxon>
        <taxon>Malvoideae</taxon>
        <taxon>Gossypium</taxon>
    </lineage>
</organism>
<dbReference type="AlphaFoldDB" id="A0A7J8VY18"/>